<protein>
    <submittedName>
        <fullName evidence="2">Uncharacterized protein</fullName>
    </submittedName>
</protein>
<feature type="chain" id="PRO_5042847848" evidence="1">
    <location>
        <begin position="18"/>
        <end position="199"/>
    </location>
</feature>
<accession>A0AAN8ZYR3</accession>
<proteinExistence type="predicted"/>
<reference evidence="2 3" key="1">
    <citation type="submission" date="2023-11" db="EMBL/GenBank/DDBJ databases">
        <title>Halocaridina rubra genome assembly.</title>
        <authorList>
            <person name="Smith C."/>
        </authorList>
    </citation>
    <scope>NUCLEOTIDE SEQUENCE [LARGE SCALE GENOMIC DNA]</scope>
    <source>
        <strain evidence="2">EP-1</strain>
        <tissue evidence="2">Whole</tissue>
    </source>
</reference>
<evidence type="ECO:0000256" key="1">
    <source>
        <dbReference type="SAM" id="SignalP"/>
    </source>
</evidence>
<keyword evidence="1" id="KW-0732">Signal</keyword>
<gene>
    <name evidence="2" type="ORF">SK128_002972</name>
</gene>
<sequence length="199" mass="21818">MMSLKVIFIIFISVSLATEESNGCNPGDESCSSSIGRASLACHEYLLPWLCRINHPCCRQRDPIQTPTNVEKRICGETSKKCQKMGGTCYDSISAKKSCKTMIFSKLCSSPSCACCIGDHTVCNALPRCRLRGGYCYKGKKKNMCPSRNTQRSGCEGKKCSCCFPDRGCTCGRALPADRVVGGQKLNPPNKYPWMVGIQ</sequence>
<comment type="caution">
    <text evidence="2">The sequence shown here is derived from an EMBL/GenBank/DDBJ whole genome shotgun (WGS) entry which is preliminary data.</text>
</comment>
<evidence type="ECO:0000313" key="2">
    <source>
        <dbReference type="EMBL" id="KAK7068798.1"/>
    </source>
</evidence>
<keyword evidence="3" id="KW-1185">Reference proteome</keyword>
<dbReference type="Proteomes" id="UP001381693">
    <property type="component" value="Unassembled WGS sequence"/>
</dbReference>
<dbReference type="EMBL" id="JAXCGZ010017119">
    <property type="protein sequence ID" value="KAK7068798.1"/>
    <property type="molecule type" value="Genomic_DNA"/>
</dbReference>
<evidence type="ECO:0000313" key="3">
    <source>
        <dbReference type="Proteomes" id="UP001381693"/>
    </source>
</evidence>
<feature type="non-terminal residue" evidence="2">
    <location>
        <position position="199"/>
    </location>
</feature>
<feature type="signal peptide" evidence="1">
    <location>
        <begin position="1"/>
        <end position="17"/>
    </location>
</feature>
<name>A0AAN8ZYR3_HALRR</name>
<dbReference type="AlphaFoldDB" id="A0AAN8ZYR3"/>
<organism evidence="2 3">
    <name type="scientific">Halocaridina rubra</name>
    <name type="common">Hawaiian red shrimp</name>
    <dbReference type="NCBI Taxonomy" id="373956"/>
    <lineage>
        <taxon>Eukaryota</taxon>
        <taxon>Metazoa</taxon>
        <taxon>Ecdysozoa</taxon>
        <taxon>Arthropoda</taxon>
        <taxon>Crustacea</taxon>
        <taxon>Multicrustacea</taxon>
        <taxon>Malacostraca</taxon>
        <taxon>Eumalacostraca</taxon>
        <taxon>Eucarida</taxon>
        <taxon>Decapoda</taxon>
        <taxon>Pleocyemata</taxon>
        <taxon>Caridea</taxon>
        <taxon>Atyoidea</taxon>
        <taxon>Atyidae</taxon>
        <taxon>Halocaridina</taxon>
    </lineage>
</organism>